<accession>A0A8T2IYG8</accession>
<comment type="caution">
    <text evidence="1">The sequence shown here is derived from an EMBL/GenBank/DDBJ whole genome shotgun (WGS) entry which is preliminary data.</text>
</comment>
<dbReference type="EMBL" id="JAACNH010000007">
    <property type="protein sequence ID" value="KAG8436078.1"/>
    <property type="molecule type" value="Genomic_DNA"/>
</dbReference>
<evidence type="ECO:0000313" key="1">
    <source>
        <dbReference type="EMBL" id="KAG8436078.1"/>
    </source>
</evidence>
<dbReference type="Proteomes" id="UP000812440">
    <property type="component" value="Chromosome 4"/>
</dbReference>
<organism evidence="1 2">
    <name type="scientific">Hymenochirus boettgeri</name>
    <name type="common">Congo dwarf clawed frog</name>
    <dbReference type="NCBI Taxonomy" id="247094"/>
    <lineage>
        <taxon>Eukaryota</taxon>
        <taxon>Metazoa</taxon>
        <taxon>Chordata</taxon>
        <taxon>Craniata</taxon>
        <taxon>Vertebrata</taxon>
        <taxon>Euteleostomi</taxon>
        <taxon>Amphibia</taxon>
        <taxon>Batrachia</taxon>
        <taxon>Anura</taxon>
        <taxon>Pipoidea</taxon>
        <taxon>Pipidae</taxon>
        <taxon>Pipinae</taxon>
        <taxon>Hymenochirus</taxon>
    </lineage>
</organism>
<evidence type="ECO:0000313" key="2">
    <source>
        <dbReference type="Proteomes" id="UP000812440"/>
    </source>
</evidence>
<proteinExistence type="predicted"/>
<name>A0A8T2IYG8_9PIPI</name>
<dbReference type="AlphaFoldDB" id="A0A8T2IYG8"/>
<gene>
    <name evidence="1" type="ORF">GDO86_007254</name>
</gene>
<protein>
    <submittedName>
        <fullName evidence="1">Uncharacterized protein</fullName>
    </submittedName>
</protein>
<keyword evidence="2" id="KW-1185">Reference proteome</keyword>
<dbReference type="OrthoDB" id="10565539at2759"/>
<sequence length="93" mass="10076">MAHGQRGCIANTAFLGSFIFFFYKKGTGYRFIFPLSPLISGEEVDTTIQSVHLFGREASCANTPRSMSLACEDLPGASTTSVHTIGCHVINIM</sequence>
<reference evidence="1" key="1">
    <citation type="thesis" date="2020" institute="ProQuest LLC" country="789 East Eisenhower Parkway, Ann Arbor, MI, USA">
        <title>Comparative Genomics and Chromosome Evolution.</title>
        <authorList>
            <person name="Mudd A.B."/>
        </authorList>
    </citation>
    <scope>NUCLEOTIDE SEQUENCE</scope>
    <source>
        <strain evidence="1">Female2</strain>
        <tissue evidence="1">Blood</tissue>
    </source>
</reference>